<gene>
    <name evidence="1" type="ORF">JBKA6_1123</name>
</gene>
<organism evidence="1 2">
    <name type="scientific">Ichthyobacterium seriolicida</name>
    <dbReference type="NCBI Taxonomy" id="242600"/>
    <lineage>
        <taxon>Bacteria</taxon>
        <taxon>Pseudomonadati</taxon>
        <taxon>Bacteroidota</taxon>
        <taxon>Flavobacteriia</taxon>
        <taxon>Flavobacteriales</taxon>
        <taxon>Ichthyobacteriaceae</taxon>
        <taxon>Ichthyobacterium</taxon>
    </lineage>
</organism>
<name>A0A1J1EC99_9FLAO</name>
<accession>A0A1J1EC99</accession>
<keyword evidence="2" id="KW-1185">Reference proteome</keyword>
<sequence length="371" mass="39795">MKTNKIFKNLLSLLTLGVVIFSCNKPGEGPKIEEENIQKAIANIKSIVFKKEKNSATENTSATPAYAALFVKRTPALPYTDDIYIKFDAVIEGDSVIKVLVPFDKTLNINTATTLTATITLNEKPGENVYLGDKKLTDSTAPFDYPISTTLVHANLIESTGGVSQVLEIKRKDKDGNVLIKKSFKVVFVHDIPSDNAIIGQDDFKFTIAASGINTITNFTPVGTNAVTPTADTTIKAHYVTPTGEDRKGTEDKPFEFQLRKSADSSKTPGELLAAGVGNTDYFKADALKLPDGAYIEVDATTAACNTNDCNNVNPITGIKSGTTTATVGQTDLKGHSTSGTAVEYKFTVVAQDGTTKKYYKLTINAAAPTS</sequence>
<reference evidence="1 2" key="1">
    <citation type="submission" date="2014-03" db="EMBL/GenBank/DDBJ databases">
        <title>complete genome sequence of Flavobacteriaceae bacterium JBKA-6.</title>
        <authorList>
            <person name="Takano T."/>
            <person name="Nakamura Y."/>
            <person name="Takuma S."/>
            <person name="Yasuike M."/>
            <person name="Matsuyama T."/>
            <person name="Sakai T."/>
            <person name="Fujiwara A."/>
            <person name="Kimoto K."/>
            <person name="Fukuda Y."/>
            <person name="Kondo H."/>
            <person name="Hirono I."/>
            <person name="Nakayasu C."/>
        </authorList>
    </citation>
    <scope>NUCLEOTIDE SEQUENCE [LARGE SCALE GENOMIC DNA]</scope>
    <source>
        <strain evidence="1 2">JBKA-6</strain>
    </source>
</reference>
<dbReference type="PROSITE" id="PS51257">
    <property type="entry name" value="PROKAR_LIPOPROTEIN"/>
    <property type="match status" value="1"/>
</dbReference>
<dbReference type="Proteomes" id="UP000243197">
    <property type="component" value="Chromosome"/>
</dbReference>
<dbReference type="OrthoDB" id="9814063at2"/>
<dbReference type="EMBL" id="AP014564">
    <property type="protein sequence ID" value="BAV95136.1"/>
    <property type="molecule type" value="Genomic_DNA"/>
</dbReference>
<evidence type="ECO:0000313" key="2">
    <source>
        <dbReference type="Proteomes" id="UP000243197"/>
    </source>
</evidence>
<dbReference type="KEGG" id="ise:JBKA6_1123"/>
<evidence type="ECO:0000313" key="1">
    <source>
        <dbReference type="EMBL" id="BAV95136.1"/>
    </source>
</evidence>
<dbReference type="AlphaFoldDB" id="A0A1J1EC99"/>
<dbReference type="RefSeq" id="WP_096686679.1">
    <property type="nucleotide sequence ID" value="NZ_AP014564.1"/>
</dbReference>
<protein>
    <submittedName>
        <fullName evidence="1">Uncharacterized protein</fullName>
    </submittedName>
</protein>
<proteinExistence type="predicted"/>